<dbReference type="PANTHER" id="PTHR42905:SF5">
    <property type="entry name" value="CARBOXYVINYL-CARBOXYPHOSPHONATE PHOSPHORYLMUTASE, CHLOROPLASTIC"/>
    <property type="match status" value="1"/>
</dbReference>
<dbReference type="InterPro" id="IPR039556">
    <property type="entry name" value="ICL/PEPM"/>
</dbReference>
<reference evidence="1" key="1">
    <citation type="journal article" date="2014" name="Int. J. Syst. Evol. Microbiol.">
        <title>Complete genome sequence of Corynebacterium casei LMG S-19264T (=DSM 44701T), isolated from a smear-ripened cheese.</title>
        <authorList>
            <consortium name="US DOE Joint Genome Institute (JGI-PGF)"/>
            <person name="Walter F."/>
            <person name="Albersmeier A."/>
            <person name="Kalinowski J."/>
            <person name="Ruckert C."/>
        </authorList>
    </citation>
    <scope>NUCLEOTIDE SEQUENCE</scope>
    <source>
        <strain evidence="1">KCTC 42651</strain>
    </source>
</reference>
<name>A0A918XX86_9PROT</name>
<dbReference type="AlphaFoldDB" id="A0A918XX86"/>
<comment type="caution">
    <text evidence="1">The sequence shown here is derived from an EMBL/GenBank/DDBJ whole genome shotgun (WGS) entry which is preliminary data.</text>
</comment>
<proteinExistence type="predicted"/>
<organism evidence="1 2">
    <name type="scientific">Thalassobaculum fulvum</name>
    <dbReference type="NCBI Taxonomy" id="1633335"/>
    <lineage>
        <taxon>Bacteria</taxon>
        <taxon>Pseudomonadati</taxon>
        <taxon>Pseudomonadota</taxon>
        <taxon>Alphaproteobacteria</taxon>
        <taxon>Rhodospirillales</taxon>
        <taxon>Thalassobaculaceae</taxon>
        <taxon>Thalassobaculum</taxon>
    </lineage>
</organism>
<accession>A0A918XX86</accession>
<dbReference type="Pfam" id="PF13714">
    <property type="entry name" value="PEP_mutase"/>
    <property type="match status" value="1"/>
</dbReference>
<protein>
    <submittedName>
        <fullName evidence="1">Carboxyvinyl-carboxyphosphonate phosphorylmutase</fullName>
    </submittedName>
</protein>
<dbReference type="RefSeq" id="WP_189995546.1">
    <property type="nucleotide sequence ID" value="NZ_BMZS01000016.1"/>
</dbReference>
<dbReference type="InterPro" id="IPR015813">
    <property type="entry name" value="Pyrv/PenolPyrv_kinase-like_dom"/>
</dbReference>
<evidence type="ECO:0000313" key="1">
    <source>
        <dbReference type="EMBL" id="GHD63366.1"/>
    </source>
</evidence>
<evidence type="ECO:0000313" key="2">
    <source>
        <dbReference type="Proteomes" id="UP000630353"/>
    </source>
</evidence>
<keyword evidence="2" id="KW-1185">Reference proteome</keyword>
<sequence>MHATPSPAARRQALEALLATGRTIVVPGCHDALSAMLAVEAGFEVGYVGSYATAAADLGLPDVGALGLEDLVDRARRVADAVPVPVIADAEGGFHEPGNIWRTVRAFEDAGVAAIHIEDHAGGKHTDLPQRLIPLDAMLARLCAARDARRDPAFRIVARTDAVWATGDPAEALRRVRAFAEAGIDTVFPTGATPDMVAAFKAEVPAHYVAIDGPNHPRFAGRRTAASLVLYYGFSLFAAARAMTAALARFRADPAADLDDLFEPVGRFEARLGYAAFTERTRRYGPL</sequence>
<dbReference type="Proteomes" id="UP000630353">
    <property type="component" value="Unassembled WGS sequence"/>
</dbReference>
<dbReference type="EMBL" id="BMZS01000016">
    <property type="protein sequence ID" value="GHD63366.1"/>
    <property type="molecule type" value="Genomic_DNA"/>
</dbReference>
<dbReference type="GO" id="GO:0016833">
    <property type="term" value="F:oxo-acid-lyase activity"/>
    <property type="evidence" value="ECO:0007669"/>
    <property type="project" value="UniProtKB-ARBA"/>
</dbReference>
<reference evidence="1" key="2">
    <citation type="submission" date="2020-09" db="EMBL/GenBank/DDBJ databases">
        <authorList>
            <person name="Sun Q."/>
            <person name="Kim S."/>
        </authorList>
    </citation>
    <scope>NUCLEOTIDE SEQUENCE</scope>
    <source>
        <strain evidence="1">KCTC 42651</strain>
    </source>
</reference>
<dbReference type="Gene3D" id="3.20.20.60">
    <property type="entry name" value="Phosphoenolpyruvate-binding domains"/>
    <property type="match status" value="1"/>
</dbReference>
<dbReference type="PANTHER" id="PTHR42905">
    <property type="entry name" value="PHOSPHOENOLPYRUVATE CARBOXYLASE"/>
    <property type="match status" value="1"/>
</dbReference>
<dbReference type="SUPFAM" id="SSF51621">
    <property type="entry name" value="Phosphoenolpyruvate/pyruvate domain"/>
    <property type="match status" value="1"/>
</dbReference>
<dbReference type="InterPro" id="IPR040442">
    <property type="entry name" value="Pyrv_kinase-like_dom_sf"/>
</dbReference>
<dbReference type="CDD" id="cd00377">
    <property type="entry name" value="ICL_PEPM"/>
    <property type="match status" value="1"/>
</dbReference>
<gene>
    <name evidence="1" type="ORF">GCM10017083_53510</name>
</gene>